<evidence type="ECO:0000313" key="3">
    <source>
        <dbReference type="EMBL" id="GAA5178893.1"/>
    </source>
</evidence>
<protein>
    <recommendedName>
        <fullName evidence="5">DUF2399 domain-containing protein</fullName>
    </recommendedName>
</protein>
<evidence type="ECO:0008006" key="5">
    <source>
        <dbReference type="Google" id="ProtNLM"/>
    </source>
</evidence>
<comment type="caution">
    <text evidence="3">The sequence shown here is derived from an EMBL/GenBank/DDBJ whole genome shotgun (WGS) entry which is preliminary data.</text>
</comment>
<keyword evidence="4" id="KW-1185">Reference proteome</keyword>
<proteinExistence type="predicted"/>
<reference evidence="4" key="1">
    <citation type="journal article" date="2019" name="Int. J. Syst. Evol. Microbiol.">
        <title>The Global Catalogue of Microorganisms (GCM) 10K type strain sequencing project: providing services to taxonomists for standard genome sequencing and annotation.</title>
        <authorList>
            <consortium name="The Broad Institute Genomics Platform"/>
            <consortium name="The Broad Institute Genome Sequencing Center for Infectious Disease"/>
            <person name="Wu L."/>
            <person name="Ma J."/>
        </authorList>
    </citation>
    <scope>NUCLEOTIDE SEQUENCE [LARGE SCALE GENOMIC DNA]</scope>
    <source>
        <strain evidence="4">JCM 18304</strain>
    </source>
</reference>
<evidence type="ECO:0000259" key="2">
    <source>
        <dbReference type="Pfam" id="PF11796"/>
    </source>
</evidence>
<feature type="domain" description="DUF2399" evidence="1">
    <location>
        <begin position="261"/>
        <end position="353"/>
    </location>
</feature>
<dbReference type="Pfam" id="PF11796">
    <property type="entry name" value="DUF3323"/>
    <property type="match status" value="1"/>
</dbReference>
<dbReference type="Pfam" id="PF09664">
    <property type="entry name" value="DUF2399"/>
    <property type="match status" value="1"/>
</dbReference>
<name>A0ABP9RL45_9ACTN</name>
<dbReference type="EMBL" id="BAABJQ010000002">
    <property type="protein sequence ID" value="GAA5178893.1"/>
    <property type="molecule type" value="Genomic_DNA"/>
</dbReference>
<accession>A0ABP9RL45</accession>
<feature type="domain" description="Conserved hypothetical protein CHP02679 N terminus" evidence="2">
    <location>
        <begin position="39"/>
        <end position="238"/>
    </location>
</feature>
<evidence type="ECO:0000259" key="1">
    <source>
        <dbReference type="Pfam" id="PF09664"/>
    </source>
</evidence>
<dbReference type="InterPro" id="IPR024465">
    <property type="entry name" value="DUF2399"/>
</dbReference>
<evidence type="ECO:0000313" key="4">
    <source>
        <dbReference type="Proteomes" id="UP001501570"/>
    </source>
</evidence>
<organism evidence="3 4">
    <name type="scientific">Rugosimonospora acidiphila</name>
    <dbReference type="NCBI Taxonomy" id="556531"/>
    <lineage>
        <taxon>Bacteria</taxon>
        <taxon>Bacillati</taxon>
        <taxon>Actinomycetota</taxon>
        <taxon>Actinomycetes</taxon>
        <taxon>Micromonosporales</taxon>
        <taxon>Micromonosporaceae</taxon>
        <taxon>Rugosimonospora</taxon>
    </lineage>
</organism>
<dbReference type="Proteomes" id="UP001501570">
    <property type="component" value="Unassembled WGS sequence"/>
</dbReference>
<sequence>MSAAADRWATQTGPARVLAAARSLLEQRRSGDQVRVKVTLTEAERGQVGRLLGLAWETSGAAITLGKLRAAIARTGDDLDALLTRIGGPLDDLPARRARDAAALTASVDGAHDRLIAAGIPAHAVALARRRRWLGRPGAADLAGRADALARLWHLLPMPGRPLPELSNTLFADTHRLDREAELGRVAARLLAAAQADPAAAEQAADQALTAARWRQVWAAYGISCDEVSSTVLILGLTLTGGSAAAAISQAAASCGEPVWLTERSLRGDWRPGAGTSVVRVCENPAIVETGAAEFGAGCRPLVCIYGQPSSAAWTLLRGLATAGVTLLVTADRDKSGLRFLADMLALPGAQEWLPDADGVYEEARLPDLLADLRGDGIRAPGVA</sequence>
<gene>
    <name evidence="3" type="ORF">GCM10023322_07120</name>
</gene>
<dbReference type="RefSeq" id="WP_345626027.1">
    <property type="nucleotide sequence ID" value="NZ_BAABJQ010000002.1"/>
</dbReference>
<dbReference type="InterPro" id="IPR024466">
    <property type="entry name" value="CHP02679_N"/>
</dbReference>